<keyword evidence="1" id="KW-0805">Transcription regulation</keyword>
<comment type="caution">
    <text evidence="5">The sequence shown here is derived from an EMBL/GenBank/DDBJ whole genome shotgun (WGS) entry which is preliminary data.</text>
</comment>
<proteinExistence type="predicted"/>
<evidence type="ECO:0000256" key="3">
    <source>
        <dbReference type="ARBA" id="ARBA00023163"/>
    </source>
</evidence>
<reference evidence="5" key="1">
    <citation type="submission" date="2023-07" db="EMBL/GenBank/DDBJ databases">
        <title>Genomic Encyclopedia of Type Strains, Phase IV (KMG-IV): sequencing the most valuable type-strain genomes for metagenomic binning, comparative biology and taxonomic classification.</title>
        <authorList>
            <person name="Goeker M."/>
        </authorList>
    </citation>
    <scope>NUCLEOTIDE SEQUENCE</scope>
    <source>
        <strain evidence="5">DSM 24202</strain>
    </source>
</reference>
<accession>A0AAE3VFA6</accession>
<dbReference type="InterPro" id="IPR009057">
    <property type="entry name" value="Homeodomain-like_sf"/>
</dbReference>
<dbReference type="RefSeq" id="WP_307260773.1">
    <property type="nucleotide sequence ID" value="NZ_JAUSVL010000001.1"/>
</dbReference>
<dbReference type="AlphaFoldDB" id="A0AAE3VFA6"/>
<keyword evidence="2 5" id="KW-0238">DNA-binding</keyword>
<organism evidence="5 6">
    <name type="scientific">Oligosphaera ethanolica</name>
    <dbReference type="NCBI Taxonomy" id="760260"/>
    <lineage>
        <taxon>Bacteria</taxon>
        <taxon>Pseudomonadati</taxon>
        <taxon>Lentisphaerota</taxon>
        <taxon>Oligosphaeria</taxon>
        <taxon>Oligosphaerales</taxon>
        <taxon>Oligosphaeraceae</taxon>
        <taxon>Oligosphaera</taxon>
    </lineage>
</organism>
<dbReference type="GO" id="GO:0003700">
    <property type="term" value="F:DNA-binding transcription factor activity"/>
    <property type="evidence" value="ECO:0007669"/>
    <property type="project" value="InterPro"/>
</dbReference>
<dbReference type="Proteomes" id="UP001238163">
    <property type="component" value="Unassembled WGS sequence"/>
</dbReference>
<evidence type="ECO:0000259" key="4">
    <source>
        <dbReference type="PROSITE" id="PS01124"/>
    </source>
</evidence>
<evidence type="ECO:0000313" key="6">
    <source>
        <dbReference type="Proteomes" id="UP001238163"/>
    </source>
</evidence>
<feature type="domain" description="HTH araC/xylS-type" evidence="4">
    <location>
        <begin position="164"/>
        <end position="262"/>
    </location>
</feature>
<dbReference type="PROSITE" id="PS00041">
    <property type="entry name" value="HTH_ARAC_FAMILY_1"/>
    <property type="match status" value="1"/>
</dbReference>
<name>A0AAE3VFA6_9BACT</name>
<gene>
    <name evidence="5" type="ORF">J3R75_001458</name>
</gene>
<dbReference type="Pfam" id="PF12833">
    <property type="entry name" value="HTH_18"/>
    <property type="match status" value="1"/>
</dbReference>
<dbReference type="SMART" id="SM00342">
    <property type="entry name" value="HTH_ARAC"/>
    <property type="match status" value="1"/>
</dbReference>
<evidence type="ECO:0000256" key="2">
    <source>
        <dbReference type="ARBA" id="ARBA00023125"/>
    </source>
</evidence>
<dbReference type="PRINTS" id="PR00032">
    <property type="entry name" value="HTHARAC"/>
</dbReference>
<dbReference type="InterPro" id="IPR020449">
    <property type="entry name" value="Tscrpt_reg_AraC-type_HTH"/>
</dbReference>
<sequence>MPTLASIEAHLQAFESLAGCRLCVHDHARLFTGSDGQRTIGFNRGSHRVTHAICGATERELCLENCMHRLNRRVERRHERCFLKRCPRGTIEVVAPLYRGGNHVGTLFAGMWGATHSHAGHGLPPAARVELQRLQLILPIFADGLLDLCLRREEPVAQENSRKSEIHDYISSHCRGALSLPDLAARLGLSPSRAGHLVKELFGETFVDLVARERLLTARHFLVNSDYRMKEIAQLCGLGSAEHFNRLFRQRVGLTPGEYRRRHRNTLI</sequence>
<dbReference type="EMBL" id="JAUSVL010000001">
    <property type="protein sequence ID" value="MDQ0289351.1"/>
    <property type="molecule type" value="Genomic_DNA"/>
</dbReference>
<dbReference type="InterPro" id="IPR018060">
    <property type="entry name" value="HTH_AraC"/>
</dbReference>
<evidence type="ECO:0000256" key="1">
    <source>
        <dbReference type="ARBA" id="ARBA00023015"/>
    </source>
</evidence>
<dbReference type="Gene3D" id="1.10.10.60">
    <property type="entry name" value="Homeodomain-like"/>
    <property type="match status" value="1"/>
</dbReference>
<dbReference type="PANTHER" id="PTHR43280">
    <property type="entry name" value="ARAC-FAMILY TRANSCRIPTIONAL REGULATOR"/>
    <property type="match status" value="1"/>
</dbReference>
<evidence type="ECO:0000313" key="5">
    <source>
        <dbReference type="EMBL" id="MDQ0289351.1"/>
    </source>
</evidence>
<dbReference type="SUPFAM" id="SSF46689">
    <property type="entry name" value="Homeodomain-like"/>
    <property type="match status" value="1"/>
</dbReference>
<keyword evidence="3" id="KW-0804">Transcription</keyword>
<dbReference type="PANTHER" id="PTHR43280:SF2">
    <property type="entry name" value="HTH-TYPE TRANSCRIPTIONAL REGULATOR EXSA"/>
    <property type="match status" value="1"/>
</dbReference>
<dbReference type="PROSITE" id="PS01124">
    <property type="entry name" value="HTH_ARAC_FAMILY_2"/>
    <property type="match status" value="1"/>
</dbReference>
<dbReference type="InterPro" id="IPR018062">
    <property type="entry name" value="HTH_AraC-typ_CS"/>
</dbReference>
<protein>
    <submittedName>
        <fullName evidence="5">AraC-like DNA-binding protein</fullName>
    </submittedName>
</protein>
<dbReference type="GO" id="GO:0043565">
    <property type="term" value="F:sequence-specific DNA binding"/>
    <property type="evidence" value="ECO:0007669"/>
    <property type="project" value="InterPro"/>
</dbReference>
<keyword evidence="6" id="KW-1185">Reference proteome</keyword>